<proteinExistence type="predicted"/>
<dbReference type="EMBL" id="CALNXK010000050">
    <property type="protein sequence ID" value="CAH3132170.1"/>
    <property type="molecule type" value="Genomic_DNA"/>
</dbReference>
<accession>A0ABN8P3D0</accession>
<protein>
    <submittedName>
        <fullName evidence="2">Uncharacterized protein</fullName>
    </submittedName>
</protein>
<keyword evidence="3" id="KW-1185">Reference proteome</keyword>
<gene>
    <name evidence="2" type="ORF">PLOB_00036449</name>
</gene>
<evidence type="ECO:0000313" key="3">
    <source>
        <dbReference type="Proteomes" id="UP001159405"/>
    </source>
</evidence>
<evidence type="ECO:0000313" key="2">
    <source>
        <dbReference type="EMBL" id="CAH3132170.1"/>
    </source>
</evidence>
<feature type="compositionally biased region" description="Basic and acidic residues" evidence="1">
    <location>
        <begin position="107"/>
        <end position="117"/>
    </location>
</feature>
<feature type="region of interest" description="Disordered" evidence="1">
    <location>
        <begin position="79"/>
        <end position="146"/>
    </location>
</feature>
<feature type="region of interest" description="Disordered" evidence="1">
    <location>
        <begin position="1"/>
        <end position="25"/>
    </location>
</feature>
<organism evidence="2 3">
    <name type="scientific">Porites lobata</name>
    <dbReference type="NCBI Taxonomy" id="104759"/>
    <lineage>
        <taxon>Eukaryota</taxon>
        <taxon>Metazoa</taxon>
        <taxon>Cnidaria</taxon>
        <taxon>Anthozoa</taxon>
        <taxon>Hexacorallia</taxon>
        <taxon>Scleractinia</taxon>
        <taxon>Fungiina</taxon>
        <taxon>Poritidae</taxon>
        <taxon>Porites</taxon>
    </lineage>
</organism>
<feature type="compositionally biased region" description="Acidic residues" evidence="1">
    <location>
        <begin position="123"/>
        <end position="137"/>
    </location>
</feature>
<dbReference type="Proteomes" id="UP001159405">
    <property type="component" value="Unassembled WGS sequence"/>
</dbReference>
<comment type="caution">
    <text evidence="2">The sequence shown here is derived from an EMBL/GenBank/DDBJ whole genome shotgun (WGS) entry which is preliminary data.</text>
</comment>
<reference evidence="2 3" key="1">
    <citation type="submission" date="2022-05" db="EMBL/GenBank/DDBJ databases">
        <authorList>
            <consortium name="Genoscope - CEA"/>
            <person name="William W."/>
        </authorList>
    </citation>
    <scope>NUCLEOTIDE SEQUENCE [LARGE SCALE GENOMIC DNA]</scope>
</reference>
<name>A0ABN8P3D0_9CNID</name>
<feature type="compositionally biased region" description="Acidic residues" evidence="1">
    <location>
        <begin position="95"/>
        <end position="106"/>
    </location>
</feature>
<sequence length="175" mass="19319">MKRKSRKRKQNTLKKAKRKKKRYVARTIDIPKNVAPDLPEGKTCDKGDLSRDMVKKLGKREQKWAVALTYEQCKLSNDSAKSMLGSSGNESSSDISDDDESSDEDDRSSTNDNKDSDAVYGGADDDDVTEQCQEEESGSAFDIHSGTAAMEAYDSGSSDGSGPYYKCAPYYQPID</sequence>
<feature type="compositionally biased region" description="Basic residues" evidence="1">
    <location>
        <begin position="1"/>
        <end position="24"/>
    </location>
</feature>
<evidence type="ECO:0000256" key="1">
    <source>
        <dbReference type="SAM" id="MobiDB-lite"/>
    </source>
</evidence>